<comment type="similarity">
    <text evidence="3 14">Belongs to the class-II pyridoxal-phosphate-dependent aminotransferase family.</text>
</comment>
<feature type="domain" description="Aminotransferase class I/classII large" evidence="17">
    <location>
        <begin position="51"/>
        <end position="394"/>
    </location>
</feature>
<evidence type="ECO:0000313" key="19">
    <source>
        <dbReference type="Proteomes" id="UP000011841"/>
    </source>
</evidence>
<dbReference type="InterPro" id="IPR015424">
    <property type="entry name" value="PyrdxlP-dep_Trfase"/>
</dbReference>
<dbReference type="EC" id="2.3.1.37" evidence="5 15"/>
<dbReference type="GO" id="GO:0006782">
    <property type="term" value="P:protoporphyrinogen IX biosynthetic process"/>
    <property type="evidence" value="ECO:0007669"/>
    <property type="project" value="UniProtKB-UniRule"/>
</dbReference>
<keyword evidence="7 14" id="KW-0663">Pyridoxal phosphate</keyword>
<evidence type="ECO:0000256" key="9">
    <source>
        <dbReference type="ARBA" id="ARBA00023315"/>
    </source>
</evidence>
<evidence type="ECO:0000256" key="1">
    <source>
        <dbReference type="ARBA" id="ARBA00001933"/>
    </source>
</evidence>
<dbReference type="FunFam" id="3.40.640.10:FF:000006">
    <property type="entry name" value="5-aminolevulinate synthase, mitochondrial"/>
    <property type="match status" value="1"/>
</dbReference>
<dbReference type="PANTHER" id="PTHR13693">
    <property type="entry name" value="CLASS II AMINOTRANSFERASE/8-AMINO-7-OXONONANOATE SYNTHASE"/>
    <property type="match status" value="1"/>
</dbReference>
<evidence type="ECO:0000256" key="15">
    <source>
        <dbReference type="RuleBase" id="RU910713"/>
    </source>
</evidence>
<evidence type="ECO:0000256" key="7">
    <source>
        <dbReference type="ARBA" id="ARBA00022898"/>
    </source>
</evidence>
<dbReference type="Proteomes" id="UP000011841">
    <property type="component" value="Chromosome"/>
</dbReference>
<dbReference type="CDD" id="cd06454">
    <property type="entry name" value="KBL_like"/>
    <property type="match status" value="1"/>
</dbReference>
<evidence type="ECO:0000256" key="3">
    <source>
        <dbReference type="ARBA" id="ARBA00008392"/>
    </source>
</evidence>
<dbReference type="PANTHER" id="PTHR13693:SF102">
    <property type="entry name" value="2-AMINO-3-KETOBUTYRATE COENZYME A LIGASE, MITOCHONDRIAL"/>
    <property type="match status" value="1"/>
</dbReference>
<dbReference type="HOGENOM" id="CLU_015846_11_1_5"/>
<dbReference type="EMBL" id="AP012603">
    <property type="protein sequence ID" value="BAM92014.1"/>
    <property type="molecule type" value="Genomic_DNA"/>
</dbReference>
<evidence type="ECO:0000256" key="14">
    <source>
        <dbReference type="RuleBase" id="RU003693"/>
    </source>
</evidence>
<dbReference type="GO" id="GO:0003870">
    <property type="term" value="F:5-aminolevulinate synthase activity"/>
    <property type="evidence" value="ECO:0007669"/>
    <property type="project" value="UniProtKB-EC"/>
</dbReference>
<evidence type="ECO:0000256" key="10">
    <source>
        <dbReference type="ARBA" id="ARBA00031691"/>
    </source>
</evidence>
<evidence type="ECO:0000259" key="17">
    <source>
        <dbReference type="Pfam" id="PF00155"/>
    </source>
</evidence>
<feature type="region of interest" description="Disordered" evidence="16">
    <location>
        <begin position="416"/>
        <end position="436"/>
    </location>
</feature>
<sequence length="436" mass="47141">MMNYDGIFAGAIDALREERRYRTFATLVRNPETAPTALWQPPGETRGPQPVTVWCSNDYLCMGMHPDVIEASTEASRSFGTGAGGTRNISGTHQKVVELEQELAGLHGKEAALVFTSGWVSNFAAISTIGTLLPDCVIFSDADNHNSIIEGIGRSRCEKKIWRHNDVTHLEQLLAAEPHDRAKLVVFESLYSMSGSIAPIGGIAALAERYGAMTYIDEVHAVGLYGPQGGGICDRDGLADQIDVIQGTLAKGFGSLGGYVAANASIVDAIRSYAPSFIFTSTMPPSVAASAAAAVRHLRRSKAERDQQQAVTRRVRRALQAARLPVMANESHIIPVVVGEAQKCTAASQMLLERHKIYVQPINYPTVSKGTERLRLTPTPAHRDVHIDLLVAALSDVWASLELPYDERVARSPIVGMTGDALDPKDMTGQQSVRAE</sequence>
<dbReference type="Gene3D" id="3.90.1150.10">
    <property type="entry name" value="Aspartate Aminotransferase, domain 1"/>
    <property type="match status" value="1"/>
</dbReference>
<evidence type="ECO:0000256" key="8">
    <source>
        <dbReference type="ARBA" id="ARBA00023133"/>
    </source>
</evidence>
<dbReference type="InterPro" id="IPR004839">
    <property type="entry name" value="Aminotransferase_I/II_large"/>
</dbReference>
<gene>
    <name evidence="18" type="ORF">S58_60380</name>
</gene>
<dbReference type="PROSITE" id="PS00599">
    <property type="entry name" value="AA_TRANSFER_CLASS_2"/>
    <property type="match status" value="1"/>
</dbReference>
<comment type="subunit">
    <text evidence="4">Homodimer.</text>
</comment>
<comment type="catalytic activity">
    <reaction evidence="13 15">
        <text>succinyl-CoA + glycine + H(+) = 5-aminolevulinate + CO2 + CoA</text>
        <dbReference type="Rhea" id="RHEA:12921"/>
        <dbReference type="ChEBI" id="CHEBI:15378"/>
        <dbReference type="ChEBI" id="CHEBI:16526"/>
        <dbReference type="ChEBI" id="CHEBI:57287"/>
        <dbReference type="ChEBI" id="CHEBI:57292"/>
        <dbReference type="ChEBI" id="CHEBI:57305"/>
        <dbReference type="ChEBI" id="CHEBI:356416"/>
        <dbReference type="EC" id="2.3.1.37"/>
    </reaction>
</comment>
<evidence type="ECO:0000256" key="12">
    <source>
        <dbReference type="ARBA" id="ARBA00032773"/>
    </source>
</evidence>
<keyword evidence="19" id="KW-1185">Reference proteome</keyword>
<dbReference type="Pfam" id="PF00155">
    <property type="entry name" value="Aminotran_1_2"/>
    <property type="match status" value="1"/>
</dbReference>
<dbReference type="eggNOG" id="COG0156">
    <property type="taxonomic scope" value="Bacteria"/>
</dbReference>
<dbReference type="InterPro" id="IPR010961">
    <property type="entry name" value="4pyrrol_synth_NH2levulA_synth"/>
</dbReference>
<evidence type="ECO:0000256" key="4">
    <source>
        <dbReference type="ARBA" id="ARBA00011738"/>
    </source>
</evidence>
<dbReference type="KEGG" id="aol:S58_60380"/>
<comment type="pathway">
    <text evidence="2 15">Porphyrin-containing compound metabolism; protoporphyrin-IX biosynthesis; 5-aminolevulinate from glycine: step 1/1.</text>
</comment>
<keyword evidence="6 15" id="KW-0808">Transferase</keyword>
<dbReference type="InterPro" id="IPR050087">
    <property type="entry name" value="AON_synthase_class-II"/>
</dbReference>
<evidence type="ECO:0000313" key="18">
    <source>
        <dbReference type="EMBL" id="BAM92014.1"/>
    </source>
</evidence>
<organism evidence="18 19">
    <name type="scientific">Bradyrhizobium oligotrophicum S58</name>
    <dbReference type="NCBI Taxonomy" id="1245469"/>
    <lineage>
        <taxon>Bacteria</taxon>
        <taxon>Pseudomonadati</taxon>
        <taxon>Pseudomonadota</taxon>
        <taxon>Alphaproteobacteria</taxon>
        <taxon>Hyphomicrobiales</taxon>
        <taxon>Nitrobacteraceae</taxon>
        <taxon>Bradyrhizobium</taxon>
    </lineage>
</organism>
<evidence type="ECO:0000256" key="6">
    <source>
        <dbReference type="ARBA" id="ARBA00022679"/>
    </source>
</evidence>
<dbReference type="NCBIfam" id="TIGR01821">
    <property type="entry name" value="5aminolev_synth"/>
    <property type="match status" value="1"/>
</dbReference>
<keyword evidence="8 15" id="KW-0350">Heme biosynthesis</keyword>
<reference evidence="18 19" key="1">
    <citation type="journal article" date="2013" name="Appl. Environ. Microbiol.">
        <title>Genome analysis suggests that the soil oligotrophic bacterium Agromonas oligotrophica (Bradyrhizobium oligotrophicum) is a nitrogen-fixing symbiont of Aeschynomene indica.</title>
        <authorList>
            <person name="Okubo T."/>
            <person name="Fukushima S."/>
            <person name="Itakura M."/>
            <person name="Oshima K."/>
            <person name="Longtonglang A."/>
            <person name="Teaumroong N."/>
            <person name="Mitsui H."/>
            <person name="Hattori M."/>
            <person name="Hattori R."/>
            <person name="Hattori T."/>
            <person name="Minamisawa K."/>
        </authorList>
    </citation>
    <scope>NUCLEOTIDE SEQUENCE [LARGE SCALE GENOMIC DNA]</scope>
    <source>
        <strain evidence="18 19">S58</strain>
    </source>
</reference>
<accession>M4ZE23</accession>
<dbReference type="InterPro" id="IPR015422">
    <property type="entry name" value="PyrdxlP-dep_Trfase_small"/>
</dbReference>
<dbReference type="GO" id="GO:0030170">
    <property type="term" value="F:pyridoxal phosphate binding"/>
    <property type="evidence" value="ECO:0007669"/>
    <property type="project" value="UniProtKB-UniRule"/>
</dbReference>
<dbReference type="InterPro" id="IPR001917">
    <property type="entry name" value="Aminotrans_II_pyridoxalP_BS"/>
</dbReference>
<dbReference type="InterPro" id="IPR015421">
    <property type="entry name" value="PyrdxlP-dep_Trfase_major"/>
</dbReference>
<dbReference type="STRING" id="1245469.S58_60380"/>
<dbReference type="SUPFAM" id="SSF53383">
    <property type="entry name" value="PLP-dependent transferases"/>
    <property type="match status" value="1"/>
</dbReference>
<dbReference type="AlphaFoldDB" id="M4ZE23"/>
<proteinExistence type="inferred from homology"/>
<name>M4ZE23_9BRAD</name>
<protein>
    <recommendedName>
        <fullName evidence="5 15">5-aminolevulinate synthase</fullName>
        <ecNumber evidence="5 15">2.3.1.37</ecNumber>
    </recommendedName>
    <alternativeName>
        <fullName evidence="10 15">5-aminolevulinic acid synthase</fullName>
    </alternativeName>
    <alternativeName>
        <fullName evidence="11 15">Delta-ALA synthase</fullName>
    </alternativeName>
    <alternativeName>
        <fullName evidence="12 15">Delta-aminolevulinate synthase</fullName>
    </alternativeName>
</protein>
<dbReference type="PATRIC" id="fig|1245469.3.peg.6174"/>
<evidence type="ECO:0000256" key="16">
    <source>
        <dbReference type="SAM" id="MobiDB-lite"/>
    </source>
</evidence>
<evidence type="ECO:0000256" key="11">
    <source>
        <dbReference type="ARBA" id="ARBA00031945"/>
    </source>
</evidence>
<evidence type="ECO:0000256" key="13">
    <source>
        <dbReference type="ARBA" id="ARBA00047654"/>
    </source>
</evidence>
<dbReference type="Gene3D" id="3.40.640.10">
    <property type="entry name" value="Type I PLP-dependent aspartate aminotransferase-like (Major domain)"/>
    <property type="match status" value="1"/>
</dbReference>
<dbReference type="UniPathway" id="UPA00251">
    <property type="reaction ID" value="UER00375"/>
</dbReference>
<keyword evidence="9 15" id="KW-0012">Acyltransferase</keyword>
<evidence type="ECO:0000256" key="2">
    <source>
        <dbReference type="ARBA" id="ARBA00005029"/>
    </source>
</evidence>
<comment type="cofactor">
    <cofactor evidence="1 14">
        <name>pyridoxal 5'-phosphate</name>
        <dbReference type="ChEBI" id="CHEBI:597326"/>
    </cofactor>
</comment>
<evidence type="ECO:0000256" key="5">
    <source>
        <dbReference type="ARBA" id="ARBA00013257"/>
    </source>
</evidence>